<keyword evidence="2" id="KW-1185">Reference proteome</keyword>
<accession>A0ABV0N6P7</accession>
<evidence type="ECO:0000313" key="2">
    <source>
        <dbReference type="Proteomes" id="UP001476798"/>
    </source>
</evidence>
<name>A0ABV0N6P7_9TELE</name>
<organism evidence="1 2">
    <name type="scientific">Goodea atripinnis</name>
    <dbReference type="NCBI Taxonomy" id="208336"/>
    <lineage>
        <taxon>Eukaryota</taxon>
        <taxon>Metazoa</taxon>
        <taxon>Chordata</taxon>
        <taxon>Craniata</taxon>
        <taxon>Vertebrata</taxon>
        <taxon>Euteleostomi</taxon>
        <taxon>Actinopterygii</taxon>
        <taxon>Neopterygii</taxon>
        <taxon>Teleostei</taxon>
        <taxon>Neoteleostei</taxon>
        <taxon>Acanthomorphata</taxon>
        <taxon>Ovalentaria</taxon>
        <taxon>Atherinomorphae</taxon>
        <taxon>Cyprinodontiformes</taxon>
        <taxon>Goodeidae</taxon>
        <taxon>Goodea</taxon>
    </lineage>
</organism>
<gene>
    <name evidence="1" type="ORF">GOODEAATRI_000415</name>
</gene>
<evidence type="ECO:0000313" key="1">
    <source>
        <dbReference type="EMBL" id="MEQ2167065.1"/>
    </source>
</evidence>
<reference evidence="1 2" key="1">
    <citation type="submission" date="2021-06" db="EMBL/GenBank/DDBJ databases">
        <authorList>
            <person name="Palmer J.M."/>
        </authorList>
    </citation>
    <scope>NUCLEOTIDE SEQUENCE [LARGE SCALE GENOMIC DNA]</scope>
    <source>
        <strain evidence="1 2">GA_2019</strain>
        <tissue evidence="1">Muscle</tissue>
    </source>
</reference>
<dbReference type="Proteomes" id="UP001476798">
    <property type="component" value="Unassembled WGS sequence"/>
</dbReference>
<dbReference type="EMBL" id="JAHRIO010029997">
    <property type="protein sequence ID" value="MEQ2167065.1"/>
    <property type="molecule type" value="Genomic_DNA"/>
</dbReference>
<sequence>MFSDKHSVRYFCKQENTKTVAEKTGALFQNVLQIRHLPGTTTNWTSTETRNTLNSQNLANGLVWAYLNTFIVSIVLQSHMNTSSRQKTNSLNGSCTCFFFFFKLKQKNDNCFEELKEH</sequence>
<protein>
    <submittedName>
        <fullName evidence="1">Uncharacterized protein</fullName>
    </submittedName>
</protein>
<proteinExistence type="predicted"/>
<comment type="caution">
    <text evidence="1">The sequence shown here is derived from an EMBL/GenBank/DDBJ whole genome shotgun (WGS) entry which is preliminary data.</text>
</comment>